<dbReference type="Proteomes" id="UP000831607">
    <property type="component" value="Chromosome"/>
</dbReference>
<evidence type="ECO:0000256" key="1">
    <source>
        <dbReference type="ARBA" id="ARBA00004141"/>
    </source>
</evidence>
<keyword evidence="5" id="KW-1003">Cell membrane</keyword>
<feature type="transmembrane region" description="Helical" evidence="5">
    <location>
        <begin position="146"/>
        <end position="179"/>
    </location>
</feature>
<proteinExistence type="inferred from homology"/>
<comment type="similarity">
    <text evidence="5">Belongs to the 4-toluene sulfonate uptake permease (TSUP) (TC 2.A.102) family.</text>
</comment>
<evidence type="ECO:0000313" key="7">
    <source>
        <dbReference type="Proteomes" id="UP000831607"/>
    </source>
</evidence>
<feature type="transmembrane region" description="Helical" evidence="5">
    <location>
        <begin position="100"/>
        <end position="125"/>
    </location>
</feature>
<dbReference type="RefSeq" id="WP_243479896.1">
    <property type="nucleotide sequence ID" value="NZ_CP063982.1"/>
</dbReference>
<name>A0ABY4AP78_9BURK</name>
<keyword evidence="4 5" id="KW-0472">Membrane</keyword>
<reference evidence="6 7" key="1">
    <citation type="submission" date="2020-11" db="EMBL/GenBank/DDBJ databases">
        <title>Algicoccus daihaiensis sp.nov., isolated from Daihai Lake in Inner Mongolia.</title>
        <authorList>
            <person name="Kai J."/>
        </authorList>
    </citation>
    <scope>NUCLEOTIDE SEQUENCE [LARGE SCALE GENOMIC DNA]</scope>
    <source>
        <strain evidence="7">f23</strain>
    </source>
</reference>
<keyword evidence="7" id="KW-1185">Reference proteome</keyword>
<dbReference type="EMBL" id="CP063982">
    <property type="protein sequence ID" value="UOD51431.1"/>
    <property type="molecule type" value="Genomic_DNA"/>
</dbReference>
<dbReference type="PANTHER" id="PTHR43701">
    <property type="entry name" value="MEMBRANE TRANSPORTER PROTEIN MJ0441-RELATED"/>
    <property type="match status" value="1"/>
</dbReference>
<comment type="subcellular location">
    <subcellularLocation>
        <location evidence="5">Cell membrane</location>
        <topology evidence="5">Multi-pass membrane protein</topology>
    </subcellularLocation>
    <subcellularLocation>
        <location evidence="1">Membrane</location>
        <topology evidence="1">Multi-pass membrane protein</topology>
    </subcellularLocation>
</comment>
<feature type="transmembrane region" description="Helical" evidence="5">
    <location>
        <begin position="33"/>
        <end position="54"/>
    </location>
</feature>
<evidence type="ECO:0000313" key="6">
    <source>
        <dbReference type="EMBL" id="UOD51431.1"/>
    </source>
</evidence>
<evidence type="ECO:0000256" key="3">
    <source>
        <dbReference type="ARBA" id="ARBA00022989"/>
    </source>
</evidence>
<evidence type="ECO:0000256" key="2">
    <source>
        <dbReference type="ARBA" id="ARBA00022692"/>
    </source>
</evidence>
<accession>A0ABY4AP78</accession>
<evidence type="ECO:0000256" key="4">
    <source>
        <dbReference type="ARBA" id="ARBA00023136"/>
    </source>
</evidence>
<feature type="transmembrane region" description="Helical" evidence="5">
    <location>
        <begin position="75"/>
        <end position="94"/>
    </location>
</feature>
<feature type="transmembrane region" description="Helical" evidence="5">
    <location>
        <begin position="191"/>
        <end position="208"/>
    </location>
</feature>
<sequence length="259" mass="26740">MIDLPYVVAGAITGFIVGVTGVGAGALMTPLLLIFFGVSPTTAVATDLWFAAITKLVGARIHQKGGQVDWQIVKRLWAGSLPIAALVVLVVALGDPIAKVQWLTTAIGLVIIITALGLLVAPAVLARAKSNRLSAPSKFKAAQPMLTVIAGAVLGLCVALTSVGAGALGSVMLLYLYPLRMTPHKLVATDLVHAIPLAVVAGTGYLIAGLVDWIMLMNLLMGSVPAIVLGSLWAQKLSGRWIQIALAVVLFAAGVKTLS</sequence>
<dbReference type="InterPro" id="IPR002781">
    <property type="entry name" value="TM_pro_TauE-like"/>
</dbReference>
<keyword evidence="3 5" id="KW-1133">Transmembrane helix</keyword>
<keyword evidence="2 5" id="KW-0812">Transmembrane</keyword>
<feature type="transmembrane region" description="Helical" evidence="5">
    <location>
        <begin position="240"/>
        <end position="258"/>
    </location>
</feature>
<gene>
    <name evidence="6" type="ORF">DHf2319_06295</name>
</gene>
<dbReference type="InterPro" id="IPR051598">
    <property type="entry name" value="TSUP/Inactive_protease-like"/>
</dbReference>
<dbReference type="PANTHER" id="PTHR43701:SF2">
    <property type="entry name" value="MEMBRANE TRANSPORTER PROTEIN YJNA-RELATED"/>
    <property type="match status" value="1"/>
</dbReference>
<protein>
    <recommendedName>
        <fullName evidence="5">Probable membrane transporter protein</fullName>
    </recommendedName>
</protein>
<feature type="transmembrane region" description="Helical" evidence="5">
    <location>
        <begin position="7"/>
        <end position="27"/>
    </location>
</feature>
<dbReference type="Pfam" id="PF01925">
    <property type="entry name" value="TauE"/>
    <property type="match status" value="1"/>
</dbReference>
<organism evidence="6 7">
    <name type="scientific">Orrella daihaiensis</name>
    <dbReference type="NCBI Taxonomy" id="2782176"/>
    <lineage>
        <taxon>Bacteria</taxon>
        <taxon>Pseudomonadati</taxon>
        <taxon>Pseudomonadota</taxon>
        <taxon>Betaproteobacteria</taxon>
        <taxon>Burkholderiales</taxon>
        <taxon>Alcaligenaceae</taxon>
        <taxon>Orrella</taxon>
    </lineage>
</organism>
<evidence type="ECO:0000256" key="5">
    <source>
        <dbReference type="RuleBase" id="RU363041"/>
    </source>
</evidence>